<dbReference type="AlphaFoldDB" id="A0A1J5FLD9"/>
<keyword evidence="3 7" id="KW-0694">RNA-binding</keyword>
<dbReference type="EMBL" id="MNYR01000016">
    <property type="protein sequence ID" value="OIP56446.1"/>
    <property type="molecule type" value="Genomic_DNA"/>
</dbReference>
<protein>
    <recommendedName>
        <fullName evidence="6 7">Large ribosomal subunit protein bL9</fullName>
    </recommendedName>
</protein>
<dbReference type="InterPro" id="IPR000244">
    <property type="entry name" value="Ribosomal_bL9"/>
</dbReference>
<dbReference type="GO" id="GO:0006412">
    <property type="term" value="P:translation"/>
    <property type="evidence" value="ECO:0007669"/>
    <property type="project" value="UniProtKB-UniRule"/>
</dbReference>
<dbReference type="InterPro" id="IPR020070">
    <property type="entry name" value="Ribosomal_bL9_N"/>
</dbReference>
<reference evidence="10 11" key="1">
    <citation type="journal article" date="2016" name="Environ. Microbiol.">
        <title>Genomic resolution of a cold subsurface aquifer community provides metabolic insights for novel microbes adapted to high CO concentrations.</title>
        <authorList>
            <person name="Probst A.J."/>
            <person name="Castelle C.J."/>
            <person name="Singh A."/>
            <person name="Brown C.T."/>
            <person name="Anantharaman K."/>
            <person name="Sharon I."/>
            <person name="Hug L.A."/>
            <person name="Burstein D."/>
            <person name="Emerson J.B."/>
            <person name="Thomas B.C."/>
            <person name="Banfield J.F."/>
        </authorList>
    </citation>
    <scope>NUCLEOTIDE SEQUENCE [LARGE SCALE GENOMIC DNA]</scope>
    <source>
        <strain evidence="10">CG2_30_39_24</strain>
    </source>
</reference>
<dbReference type="Gene3D" id="3.10.430.100">
    <property type="entry name" value="Ribosomal protein L9, C-terminal domain"/>
    <property type="match status" value="1"/>
</dbReference>
<evidence type="ECO:0000256" key="4">
    <source>
        <dbReference type="ARBA" id="ARBA00022980"/>
    </source>
</evidence>
<feature type="coiled-coil region" evidence="8">
    <location>
        <begin position="37"/>
        <end position="71"/>
    </location>
</feature>
<name>A0A1J5FLD9_9BACT</name>
<gene>
    <name evidence="7" type="primary">rplI</name>
    <name evidence="10" type="ORF">AUK13_01060</name>
</gene>
<dbReference type="SUPFAM" id="SSF55653">
    <property type="entry name" value="Ribosomal protein L9 C-domain"/>
    <property type="match status" value="1"/>
</dbReference>
<evidence type="ECO:0000256" key="7">
    <source>
        <dbReference type="HAMAP-Rule" id="MF_00503"/>
    </source>
</evidence>
<dbReference type="GO" id="GO:1990904">
    <property type="term" value="C:ribonucleoprotein complex"/>
    <property type="evidence" value="ECO:0007669"/>
    <property type="project" value="UniProtKB-KW"/>
</dbReference>
<sequence length="148" mass="16597">MQIILLKDIAKLGKKGEVKNVTDGYGLNFLLPQKLAAMASASKLKQLAEEKAREQEKIKKDEEKYENLIKKFEGVILKLKVKVSNGGKLFAGLGARDIARALSQQKKIEIDEKFIKLPKKIKNIGEYKVGVEFGNNLKSNIKLEIKAE</sequence>
<keyword evidence="5 7" id="KW-0687">Ribonucleoprotein</keyword>
<dbReference type="PROSITE" id="PS00651">
    <property type="entry name" value="RIBOSOMAL_L9"/>
    <property type="match status" value="1"/>
</dbReference>
<evidence type="ECO:0000256" key="5">
    <source>
        <dbReference type="ARBA" id="ARBA00023274"/>
    </source>
</evidence>
<dbReference type="InterPro" id="IPR020594">
    <property type="entry name" value="Ribosomal_bL9_bac/chp"/>
</dbReference>
<dbReference type="Pfam" id="PF01281">
    <property type="entry name" value="Ribosomal_L9_N"/>
    <property type="match status" value="1"/>
</dbReference>
<evidence type="ECO:0000256" key="2">
    <source>
        <dbReference type="ARBA" id="ARBA00022730"/>
    </source>
</evidence>
<evidence type="ECO:0000256" key="6">
    <source>
        <dbReference type="ARBA" id="ARBA00035292"/>
    </source>
</evidence>
<dbReference type="Pfam" id="PF03948">
    <property type="entry name" value="Ribosomal_L9_C"/>
    <property type="match status" value="1"/>
</dbReference>
<keyword evidence="8" id="KW-0175">Coiled coil</keyword>
<dbReference type="GO" id="GO:0019843">
    <property type="term" value="F:rRNA binding"/>
    <property type="evidence" value="ECO:0007669"/>
    <property type="project" value="UniProtKB-UniRule"/>
</dbReference>
<accession>A0A1J5FLD9</accession>
<dbReference type="PANTHER" id="PTHR21368">
    <property type="entry name" value="50S RIBOSOMAL PROTEIN L9"/>
    <property type="match status" value="1"/>
</dbReference>
<evidence type="ECO:0000256" key="1">
    <source>
        <dbReference type="ARBA" id="ARBA00010605"/>
    </source>
</evidence>
<dbReference type="Gene3D" id="3.40.5.10">
    <property type="entry name" value="Ribosomal protein L9, N-terminal domain"/>
    <property type="match status" value="1"/>
</dbReference>
<keyword evidence="4 7" id="KW-0689">Ribosomal protein</keyword>
<dbReference type="InterPro" id="IPR020069">
    <property type="entry name" value="Ribosomal_bL9_C"/>
</dbReference>
<dbReference type="GO" id="GO:0005840">
    <property type="term" value="C:ribosome"/>
    <property type="evidence" value="ECO:0007669"/>
    <property type="project" value="UniProtKB-KW"/>
</dbReference>
<comment type="function">
    <text evidence="7">Binds to the 23S rRNA.</text>
</comment>
<dbReference type="Proteomes" id="UP000183922">
    <property type="component" value="Unassembled WGS sequence"/>
</dbReference>
<dbReference type="InterPro" id="IPR036791">
    <property type="entry name" value="Ribosomal_bL9_C_sf"/>
</dbReference>
<organism evidence="10 11">
    <name type="scientific">Candidatus Kuenenbacteria bacterium CG2_30_39_24</name>
    <dbReference type="NCBI Taxonomy" id="1805236"/>
    <lineage>
        <taxon>Bacteria</taxon>
        <taxon>Candidatus Kueneniibacteriota</taxon>
    </lineage>
</organism>
<evidence type="ECO:0000259" key="9">
    <source>
        <dbReference type="PROSITE" id="PS00651"/>
    </source>
</evidence>
<keyword evidence="2 7" id="KW-0699">rRNA-binding</keyword>
<dbReference type="STRING" id="1805236.AUK13_01060"/>
<comment type="similarity">
    <text evidence="1 7">Belongs to the bacterial ribosomal protein bL9 family.</text>
</comment>
<dbReference type="SUPFAM" id="SSF55658">
    <property type="entry name" value="L9 N-domain-like"/>
    <property type="match status" value="1"/>
</dbReference>
<dbReference type="InterPro" id="IPR036935">
    <property type="entry name" value="Ribosomal_bL9_N_sf"/>
</dbReference>
<feature type="domain" description="Ribosomal protein L9" evidence="9">
    <location>
        <begin position="13"/>
        <end position="40"/>
    </location>
</feature>
<evidence type="ECO:0000313" key="10">
    <source>
        <dbReference type="EMBL" id="OIP56446.1"/>
    </source>
</evidence>
<evidence type="ECO:0000256" key="8">
    <source>
        <dbReference type="SAM" id="Coils"/>
    </source>
</evidence>
<comment type="caution">
    <text evidence="10">The sequence shown here is derived from an EMBL/GenBank/DDBJ whole genome shotgun (WGS) entry which is preliminary data.</text>
</comment>
<dbReference type="InterPro" id="IPR009027">
    <property type="entry name" value="Ribosomal_bL9/RNase_H1_N"/>
</dbReference>
<evidence type="ECO:0000256" key="3">
    <source>
        <dbReference type="ARBA" id="ARBA00022884"/>
    </source>
</evidence>
<evidence type="ECO:0000313" key="11">
    <source>
        <dbReference type="Proteomes" id="UP000183922"/>
    </source>
</evidence>
<dbReference type="GO" id="GO:0003735">
    <property type="term" value="F:structural constituent of ribosome"/>
    <property type="evidence" value="ECO:0007669"/>
    <property type="project" value="InterPro"/>
</dbReference>
<dbReference type="NCBIfam" id="TIGR00158">
    <property type="entry name" value="L9"/>
    <property type="match status" value="1"/>
</dbReference>
<proteinExistence type="inferred from homology"/>
<dbReference type="HAMAP" id="MF_00503">
    <property type="entry name" value="Ribosomal_bL9"/>
    <property type="match status" value="1"/>
</dbReference>